<evidence type="ECO:0000259" key="2">
    <source>
        <dbReference type="PROSITE" id="PS50263"/>
    </source>
</evidence>
<dbReference type="CDD" id="cd07572">
    <property type="entry name" value="nit"/>
    <property type="match status" value="1"/>
</dbReference>
<keyword evidence="1 3" id="KW-0378">Hydrolase</keyword>
<feature type="domain" description="CN hydrolase" evidence="2">
    <location>
        <begin position="1"/>
        <end position="247"/>
    </location>
</feature>
<dbReference type="InterPro" id="IPR036526">
    <property type="entry name" value="C-N_Hydrolase_sf"/>
</dbReference>
<dbReference type="GO" id="GO:0016811">
    <property type="term" value="F:hydrolase activity, acting on carbon-nitrogen (but not peptide) bonds, in linear amides"/>
    <property type="evidence" value="ECO:0007669"/>
    <property type="project" value="InterPro"/>
</dbReference>
<keyword evidence="4" id="KW-1185">Reference proteome</keyword>
<gene>
    <name evidence="3" type="ORF">PAC_14849</name>
</gene>
<dbReference type="AlphaFoldDB" id="A0A1L7XIS9"/>
<dbReference type="PANTHER" id="PTHR23088:SF27">
    <property type="entry name" value="DEAMINATED GLUTATHIONE AMIDASE"/>
    <property type="match status" value="1"/>
</dbReference>
<proteinExistence type="predicted"/>
<dbReference type="Gene3D" id="3.60.110.10">
    <property type="entry name" value="Carbon-nitrogen hydrolase"/>
    <property type="match status" value="1"/>
</dbReference>
<sequence>MCSTSSMKHNLAQARILVKKAVDAGAKALFLPEASDYISHSAEETITLVRSVEDSIYVKGLQKEAKDNKIAITAGIHEPGDEKNSGKIKNCSIWISEEGEIIERYKKLHLFDMNLTNGPQAHESDSFEKGNEIVPPLQTPVGLVGLLICFDLRFPEVPLSLKRQGAQIITYPSAFTVPTGKAHWEILLRARAIETQSYVVAAAQAGHHNDFRVTYGHSMIIGPWGDVLAELGGDFNGPEISIASIDLSIVNKLRREVPLKRRTDVYPEL</sequence>
<dbReference type="PANTHER" id="PTHR23088">
    <property type="entry name" value="NITRILASE-RELATED"/>
    <property type="match status" value="1"/>
</dbReference>
<dbReference type="InterPro" id="IPR045254">
    <property type="entry name" value="Nit1/2_C-N_Hydrolase"/>
</dbReference>
<dbReference type="Proteomes" id="UP000184330">
    <property type="component" value="Unassembled WGS sequence"/>
</dbReference>
<organism evidence="3 4">
    <name type="scientific">Phialocephala subalpina</name>
    <dbReference type="NCBI Taxonomy" id="576137"/>
    <lineage>
        <taxon>Eukaryota</taxon>
        <taxon>Fungi</taxon>
        <taxon>Dikarya</taxon>
        <taxon>Ascomycota</taxon>
        <taxon>Pezizomycotina</taxon>
        <taxon>Leotiomycetes</taxon>
        <taxon>Helotiales</taxon>
        <taxon>Mollisiaceae</taxon>
        <taxon>Phialocephala</taxon>
        <taxon>Phialocephala fortinii species complex</taxon>
    </lineage>
</organism>
<dbReference type="PROSITE" id="PS50263">
    <property type="entry name" value="CN_HYDROLASE"/>
    <property type="match status" value="1"/>
</dbReference>
<dbReference type="SUPFAM" id="SSF56317">
    <property type="entry name" value="Carbon-nitrogen hydrolase"/>
    <property type="match status" value="1"/>
</dbReference>
<reference evidence="3 4" key="1">
    <citation type="submission" date="2016-03" db="EMBL/GenBank/DDBJ databases">
        <authorList>
            <person name="Ploux O."/>
        </authorList>
    </citation>
    <scope>NUCLEOTIDE SEQUENCE [LARGE SCALE GENOMIC DNA]</scope>
    <source>
        <strain evidence="3 4">UAMH 11012</strain>
    </source>
</reference>
<dbReference type="EMBL" id="FJOG01000028">
    <property type="protein sequence ID" value="CZR64949.1"/>
    <property type="molecule type" value="Genomic_DNA"/>
</dbReference>
<evidence type="ECO:0000256" key="1">
    <source>
        <dbReference type="ARBA" id="ARBA00022801"/>
    </source>
</evidence>
<evidence type="ECO:0000313" key="4">
    <source>
        <dbReference type="Proteomes" id="UP000184330"/>
    </source>
</evidence>
<dbReference type="Pfam" id="PF00795">
    <property type="entry name" value="CN_hydrolase"/>
    <property type="match status" value="1"/>
</dbReference>
<protein>
    <submittedName>
        <fullName evidence="3">Probable carbon-nitrogen hydrolase</fullName>
    </submittedName>
</protein>
<dbReference type="STRING" id="576137.A0A1L7XIS9"/>
<dbReference type="InterPro" id="IPR003010">
    <property type="entry name" value="C-N_Hydrolase"/>
</dbReference>
<accession>A0A1L7XIS9</accession>
<dbReference type="OrthoDB" id="10250282at2759"/>
<name>A0A1L7XIS9_9HELO</name>
<evidence type="ECO:0000313" key="3">
    <source>
        <dbReference type="EMBL" id="CZR64949.1"/>
    </source>
</evidence>